<protein>
    <recommendedName>
        <fullName evidence="3">FAF domain-containing protein</fullName>
    </recommendedName>
</protein>
<dbReference type="EMBL" id="JAUESC010000002">
    <property type="protein sequence ID" value="KAK0604344.1"/>
    <property type="molecule type" value="Genomic_DNA"/>
</dbReference>
<accession>A0AA39VZL8</accession>
<dbReference type="Pfam" id="PF11250">
    <property type="entry name" value="FAF"/>
    <property type="match status" value="1"/>
</dbReference>
<reference evidence="4" key="2">
    <citation type="submission" date="2023-06" db="EMBL/GenBank/DDBJ databases">
        <authorList>
            <person name="Swenson N.G."/>
            <person name="Wegrzyn J.L."/>
            <person name="Mcevoy S.L."/>
        </authorList>
    </citation>
    <scope>NUCLEOTIDE SEQUENCE</scope>
    <source>
        <strain evidence="4">NS2018</strain>
        <tissue evidence="4">Leaf</tissue>
    </source>
</reference>
<evidence type="ECO:0000256" key="2">
    <source>
        <dbReference type="SAM" id="MobiDB-lite"/>
    </source>
</evidence>
<dbReference type="InterPro" id="IPR046431">
    <property type="entry name" value="FAF_dom"/>
</dbReference>
<dbReference type="PANTHER" id="PTHR33155">
    <property type="entry name" value="FANTASTIC FOUR-LIKE PROTEIN (DUF3049)"/>
    <property type="match status" value="1"/>
</dbReference>
<reference evidence="4" key="1">
    <citation type="journal article" date="2022" name="Plant J.">
        <title>Strategies of tolerance reflected in two North American maple genomes.</title>
        <authorList>
            <person name="McEvoy S.L."/>
            <person name="Sezen U.U."/>
            <person name="Trouern-Trend A."/>
            <person name="McMahon S.M."/>
            <person name="Schaberg P.G."/>
            <person name="Yang J."/>
            <person name="Wegrzyn J.L."/>
            <person name="Swenson N.G."/>
        </authorList>
    </citation>
    <scope>NUCLEOTIDE SEQUENCE</scope>
    <source>
        <strain evidence="4">NS2018</strain>
    </source>
</reference>
<feature type="compositionally biased region" description="Acidic residues" evidence="2">
    <location>
        <begin position="253"/>
        <end position="287"/>
    </location>
</feature>
<proteinExistence type="inferred from homology"/>
<name>A0AA39VZL8_ACESA</name>
<evidence type="ECO:0000313" key="4">
    <source>
        <dbReference type="EMBL" id="KAK0604344.1"/>
    </source>
</evidence>
<feature type="region of interest" description="Disordered" evidence="2">
    <location>
        <begin position="253"/>
        <end position="297"/>
    </location>
</feature>
<feature type="compositionally biased region" description="Basic and acidic residues" evidence="2">
    <location>
        <begin position="288"/>
        <end position="297"/>
    </location>
</feature>
<evidence type="ECO:0000313" key="5">
    <source>
        <dbReference type="Proteomes" id="UP001168877"/>
    </source>
</evidence>
<dbReference type="PANTHER" id="PTHR33155:SF9">
    <property type="entry name" value="FANTASTIC FOUR-LIKE PROTEIN (DUF3049)"/>
    <property type="match status" value="1"/>
</dbReference>
<dbReference type="Proteomes" id="UP001168877">
    <property type="component" value="Unassembled WGS sequence"/>
</dbReference>
<feature type="region of interest" description="Disordered" evidence="2">
    <location>
        <begin position="55"/>
        <end position="80"/>
    </location>
</feature>
<comment type="caution">
    <text evidence="4">The sequence shown here is derived from an EMBL/GenBank/DDBJ whole genome shotgun (WGS) entry which is preliminary data.</text>
</comment>
<organism evidence="4 5">
    <name type="scientific">Acer saccharum</name>
    <name type="common">Sugar maple</name>
    <dbReference type="NCBI Taxonomy" id="4024"/>
    <lineage>
        <taxon>Eukaryota</taxon>
        <taxon>Viridiplantae</taxon>
        <taxon>Streptophyta</taxon>
        <taxon>Embryophyta</taxon>
        <taxon>Tracheophyta</taxon>
        <taxon>Spermatophyta</taxon>
        <taxon>Magnoliopsida</taxon>
        <taxon>eudicotyledons</taxon>
        <taxon>Gunneridae</taxon>
        <taxon>Pentapetalae</taxon>
        <taxon>rosids</taxon>
        <taxon>malvids</taxon>
        <taxon>Sapindales</taxon>
        <taxon>Sapindaceae</taxon>
        <taxon>Hippocastanoideae</taxon>
        <taxon>Acereae</taxon>
        <taxon>Acer</taxon>
    </lineage>
</organism>
<gene>
    <name evidence="4" type="ORF">LWI29_014703</name>
</gene>
<feature type="domain" description="FAF" evidence="3">
    <location>
        <begin position="194"/>
        <end position="247"/>
    </location>
</feature>
<evidence type="ECO:0000256" key="1">
    <source>
        <dbReference type="ARBA" id="ARBA00008690"/>
    </source>
</evidence>
<dbReference type="InterPro" id="IPR021410">
    <property type="entry name" value="FAF"/>
</dbReference>
<comment type="similarity">
    <text evidence="1">Belongs to the fantastic four family.</text>
</comment>
<sequence length="297" mass="33054">MAPCESLQHIFDNSIPEKTTLLESLSSPWNQIKPVKPIDQSSFVELFGELHFKEKSQSSTSSAPSPAPAPSSFPILSSSSSSSSSPSLFGLYPQSCYGLKPNNDNKKSAFLDSFSGTTKVNYSSCHNKSDSFSSMNSESLQLCTEGLGSESFDDVEDLKSEDWQNHEKKASITSHSATENLCGDFRRSKTLGSAFPPPISCIGKTGKPRVCFKSYRHDGRFVLKEVRMPSQELLQACREGGRLKLQFVHPNDDILELEDEDYEDEDYEEDEEEDEQGENEETQDVADEERKADSRGN</sequence>
<dbReference type="AlphaFoldDB" id="A0AA39VZL8"/>
<keyword evidence="5" id="KW-1185">Reference proteome</keyword>
<evidence type="ECO:0000259" key="3">
    <source>
        <dbReference type="Pfam" id="PF11250"/>
    </source>
</evidence>